<evidence type="ECO:0000313" key="1">
    <source>
        <dbReference type="EMBL" id="MDQ7248580.1"/>
    </source>
</evidence>
<protein>
    <submittedName>
        <fullName evidence="1">PAS domain-containing protein</fullName>
    </submittedName>
</protein>
<dbReference type="Proteomes" id="UP001230156">
    <property type="component" value="Unassembled WGS sequence"/>
</dbReference>
<gene>
    <name evidence="1" type="ORF">Q8A70_12920</name>
</gene>
<dbReference type="Pfam" id="PF07310">
    <property type="entry name" value="PAS_5"/>
    <property type="match status" value="1"/>
</dbReference>
<name>A0ABU0YN42_9PROT</name>
<evidence type="ECO:0000313" key="2">
    <source>
        <dbReference type="Proteomes" id="UP001230156"/>
    </source>
</evidence>
<keyword evidence="2" id="KW-1185">Reference proteome</keyword>
<dbReference type="RefSeq" id="WP_379956055.1">
    <property type="nucleotide sequence ID" value="NZ_JAUYVI010000004.1"/>
</dbReference>
<sequence length="158" mass="18466">MTEPGLGTEHLPMLRDRLPHPQLVQLYDYWDSKRAGRRWPQRDAIDPVEMRFALGNIDLVEVTYDPLVFRFRVSGSNIDRDEGFNMQGKTLDDYPLPQHREAVRRTYLKVLEHGEPDYEALERFDEGQTVRYGRLILPLSDSGSRIDMLLMGRYALKS</sequence>
<reference evidence="2" key="1">
    <citation type="submission" date="2023-08" db="EMBL/GenBank/DDBJ databases">
        <title>Rhodospirillaceae gen. nov., a novel taxon isolated from the Yangtze River Yuezi River estuary sludge.</title>
        <authorList>
            <person name="Ruan L."/>
        </authorList>
    </citation>
    <scope>NUCLEOTIDE SEQUENCE [LARGE SCALE GENOMIC DNA]</scope>
    <source>
        <strain evidence="2">R-7</strain>
    </source>
</reference>
<dbReference type="InterPro" id="IPR009922">
    <property type="entry name" value="DUF1457"/>
</dbReference>
<accession>A0ABU0YN42</accession>
<comment type="caution">
    <text evidence="1">The sequence shown here is derived from an EMBL/GenBank/DDBJ whole genome shotgun (WGS) entry which is preliminary data.</text>
</comment>
<dbReference type="EMBL" id="JAUYVI010000004">
    <property type="protein sequence ID" value="MDQ7248580.1"/>
    <property type="molecule type" value="Genomic_DNA"/>
</dbReference>
<organism evidence="1 2">
    <name type="scientific">Dongia sedimenti</name>
    <dbReference type="NCBI Taxonomy" id="3064282"/>
    <lineage>
        <taxon>Bacteria</taxon>
        <taxon>Pseudomonadati</taxon>
        <taxon>Pseudomonadota</taxon>
        <taxon>Alphaproteobacteria</taxon>
        <taxon>Rhodospirillales</taxon>
        <taxon>Dongiaceae</taxon>
        <taxon>Dongia</taxon>
    </lineage>
</organism>
<proteinExistence type="predicted"/>